<evidence type="ECO:0000256" key="1">
    <source>
        <dbReference type="SAM" id="Phobius"/>
    </source>
</evidence>
<proteinExistence type="predicted"/>
<dbReference type="Proteomes" id="UP000054217">
    <property type="component" value="Unassembled WGS sequence"/>
</dbReference>
<evidence type="ECO:0000313" key="4">
    <source>
        <dbReference type="Proteomes" id="UP000054217"/>
    </source>
</evidence>
<organism evidence="3 4">
    <name type="scientific">Pisolithus tinctorius Marx 270</name>
    <dbReference type="NCBI Taxonomy" id="870435"/>
    <lineage>
        <taxon>Eukaryota</taxon>
        <taxon>Fungi</taxon>
        <taxon>Dikarya</taxon>
        <taxon>Basidiomycota</taxon>
        <taxon>Agaricomycotina</taxon>
        <taxon>Agaricomycetes</taxon>
        <taxon>Agaricomycetidae</taxon>
        <taxon>Boletales</taxon>
        <taxon>Sclerodermatineae</taxon>
        <taxon>Pisolithaceae</taxon>
        <taxon>Pisolithus</taxon>
    </lineage>
</organism>
<dbReference type="InParanoid" id="A0A0C3P8C0"/>
<keyword evidence="1" id="KW-0812">Transmembrane</keyword>
<dbReference type="EMBL" id="KN831954">
    <property type="protein sequence ID" value="KIO09715.1"/>
    <property type="molecule type" value="Genomic_DNA"/>
</dbReference>
<protein>
    <recommendedName>
        <fullName evidence="2">DUF6534 domain-containing protein</fullName>
    </recommendedName>
</protein>
<sequence>MHYAEDGLAMKFLVAAIWFVNNKTSDLTQFTSYAVIPGLATIVLTEVLIAGALCVLFYDSGSHSSFRRTKRLLNMLIIYAVNRCLLTLLLAVAQLVTSVLHQDAWSIGMDFIMAKLYANSLLASLNSREHLRSQISGTVSDLRIGTTHLANAL</sequence>
<dbReference type="Pfam" id="PF20152">
    <property type="entry name" value="DUF6534"/>
    <property type="match status" value="1"/>
</dbReference>
<evidence type="ECO:0000259" key="2">
    <source>
        <dbReference type="Pfam" id="PF20152"/>
    </source>
</evidence>
<reference evidence="3 4" key="1">
    <citation type="submission" date="2014-04" db="EMBL/GenBank/DDBJ databases">
        <authorList>
            <consortium name="DOE Joint Genome Institute"/>
            <person name="Kuo A."/>
            <person name="Kohler A."/>
            <person name="Costa M.D."/>
            <person name="Nagy L.G."/>
            <person name="Floudas D."/>
            <person name="Copeland A."/>
            <person name="Barry K.W."/>
            <person name="Cichocki N."/>
            <person name="Veneault-Fourrey C."/>
            <person name="LaButti K."/>
            <person name="Lindquist E.A."/>
            <person name="Lipzen A."/>
            <person name="Lundell T."/>
            <person name="Morin E."/>
            <person name="Murat C."/>
            <person name="Sun H."/>
            <person name="Tunlid A."/>
            <person name="Henrissat B."/>
            <person name="Grigoriev I.V."/>
            <person name="Hibbett D.S."/>
            <person name="Martin F."/>
            <person name="Nordberg H.P."/>
            <person name="Cantor M.N."/>
            <person name="Hua S.X."/>
        </authorList>
    </citation>
    <scope>NUCLEOTIDE SEQUENCE [LARGE SCALE GENOMIC DNA]</scope>
    <source>
        <strain evidence="3 4">Marx 270</strain>
    </source>
</reference>
<evidence type="ECO:0000313" key="3">
    <source>
        <dbReference type="EMBL" id="KIO09715.1"/>
    </source>
</evidence>
<dbReference type="InterPro" id="IPR045339">
    <property type="entry name" value="DUF6534"/>
</dbReference>
<dbReference type="HOGENOM" id="CLU_046025_15_0_1"/>
<accession>A0A0C3P8C0</accession>
<keyword evidence="1" id="KW-0472">Membrane</keyword>
<keyword evidence="4" id="KW-1185">Reference proteome</keyword>
<gene>
    <name evidence="3" type="ORF">M404DRAFT_22162</name>
</gene>
<feature type="transmembrane region" description="Helical" evidence="1">
    <location>
        <begin position="34"/>
        <end position="60"/>
    </location>
</feature>
<keyword evidence="1" id="KW-1133">Transmembrane helix</keyword>
<feature type="domain" description="DUF6534" evidence="2">
    <location>
        <begin position="43"/>
        <end position="130"/>
    </location>
</feature>
<reference evidence="4" key="2">
    <citation type="submission" date="2015-01" db="EMBL/GenBank/DDBJ databases">
        <title>Evolutionary Origins and Diversification of the Mycorrhizal Mutualists.</title>
        <authorList>
            <consortium name="DOE Joint Genome Institute"/>
            <consortium name="Mycorrhizal Genomics Consortium"/>
            <person name="Kohler A."/>
            <person name="Kuo A."/>
            <person name="Nagy L.G."/>
            <person name="Floudas D."/>
            <person name="Copeland A."/>
            <person name="Barry K.W."/>
            <person name="Cichocki N."/>
            <person name="Veneault-Fourrey C."/>
            <person name="LaButti K."/>
            <person name="Lindquist E.A."/>
            <person name="Lipzen A."/>
            <person name="Lundell T."/>
            <person name="Morin E."/>
            <person name="Murat C."/>
            <person name="Riley R."/>
            <person name="Ohm R."/>
            <person name="Sun H."/>
            <person name="Tunlid A."/>
            <person name="Henrissat B."/>
            <person name="Grigoriev I.V."/>
            <person name="Hibbett D.S."/>
            <person name="Martin F."/>
        </authorList>
    </citation>
    <scope>NUCLEOTIDE SEQUENCE [LARGE SCALE GENOMIC DNA]</scope>
    <source>
        <strain evidence="4">Marx 270</strain>
    </source>
</reference>
<dbReference type="STRING" id="870435.A0A0C3P8C0"/>
<feature type="transmembrane region" description="Helical" evidence="1">
    <location>
        <begin position="72"/>
        <end position="93"/>
    </location>
</feature>
<name>A0A0C3P8C0_PISTI</name>
<dbReference type="OrthoDB" id="10452594at2759"/>
<dbReference type="AlphaFoldDB" id="A0A0C3P8C0"/>